<keyword evidence="2" id="KW-1185">Reference proteome</keyword>
<organism evidence="1 2">
    <name type="scientific">Pluteus cervinus</name>
    <dbReference type="NCBI Taxonomy" id="181527"/>
    <lineage>
        <taxon>Eukaryota</taxon>
        <taxon>Fungi</taxon>
        <taxon>Dikarya</taxon>
        <taxon>Basidiomycota</taxon>
        <taxon>Agaricomycotina</taxon>
        <taxon>Agaricomycetes</taxon>
        <taxon>Agaricomycetidae</taxon>
        <taxon>Agaricales</taxon>
        <taxon>Pluteineae</taxon>
        <taxon>Pluteaceae</taxon>
        <taxon>Pluteus</taxon>
    </lineage>
</organism>
<reference evidence="1 2" key="1">
    <citation type="journal article" date="2019" name="Nat. Ecol. Evol.">
        <title>Megaphylogeny resolves global patterns of mushroom evolution.</title>
        <authorList>
            <person name="Varga T."/>
            <person name="Krizsan K."/>
            <person name="Foldi C."/>
            <person name="Dima B."/>
            <person name="Sanchez-Garcia M."/>
            <person name="Sanchez-Ramirez S."/>
            <person name="Szollosi G.J."/>
            <person name="Szarkandi J.G."/>
            <person name="Papp V."/>
            <person name="Albert L."/>
            <person name="Andreopoulos W."/>
            <person name="Angelini C."/>
            <person name="Antonin V."/>
            <person name="Barry K.W."/>
            <person name="Bougher N.L."/>
            <person name="Buchanan P."/>
            <person name="Buyck B."/>
            <person name="Bense V."/>
            <person name="Catcheside P."/>
            <person name="Chovatia M."/>
            <person name="Cooper J."/>
            <person name="Damon W."/>
            <person name="Desjardin D."/>
            <person name="Finy P."/>
            <person name="Geml J."/>
            <person name="Haridas S."/>
            <person name="Hughes K."/>
            <person name="Justo A."/>
            <person name="Karasinski D."/>
            <person name="Kautmanova I."/>
            <person name="Kiss B."/>
            <person name="Kocsube S."/>
            <person name="Kotiranta H."/>
            <person name="LaButti K.M."/>
            <person name="Lechner B.E."/>
            <person name="Liimatainen K."/>
            <person name="Lipzen A."/>
            <person name="Lukacs Z."/>
            <person name="Mihaltcheva S."/>
            <person name="Morgado L.N."/>
            <person name="Niskanen T."/>
            <person name="Noordeloos M.E."/>
            <person name="Ohm R.A."/>
            <person name="Ortiz-Santana B."/>
            <person name="Ovrebo C."/>
            <person name="Racz N."/>
            <person name="Riley R."/>
            <person name="Savchenko A."/>
            <person name="Shiryaev A."/>
            <person name="Soop K."/>
            <person name="Spirin V."/>
            <person name="Szebenyi C."/>
            <person name="Tomsovsky M."/>
            <person name="Tulloss R.E."/>
            <person name="Uehling J."/>
            <person name="Grigoriev I.V."/>
            <person name="Vagvolgyi C."/>
            <person name="Papp T."/>
            <person name="Martin F.M."/>
            <person name="Miettinen O."/>
            <person name="Hibbett D.S."/>
            <person name="Nagy L.G."/>
        </authorList>
    </citation>
    <scope>NUCLEOTIDE SEQUENCE [LARGE SCALE GENOMIC DNA]</scope>
    <source>
        <strain evidence="1 2">NL-1719</strain>
    </source>
</reference>
<dbReference type="Proteomes" id="UP000308600">
    <property type="component" value="Unassembled WGS sequence"/>
</dbReference>
<proteinExistence type="predicted"/>
<evidence type="ECO:0000313" key="2">
    <source>
        <dbReference type="Proteomes" id="UP000308600"/>
    </source>
</evidence>
<sequence>MSSDLLPPEIWREIVTISATTSFQQATRLALVSPSFRNWVKPVLCRTAMHYRGHEGREWPSPAPRLEWFEQNGPNLRNLMWGHDDQMDLLASILEHCPALENLAVWVHAPSSNIPLVRPALSKLRLRQLSINLFVLLGVTQFGVEQATDPMFQCLTHLHVINHSSPLDWWHIEGLANIPTVTHVALQSTAKESAIKGVLENCKSLKVLVGVGCSSYGEADPKYVDLPTRSLDEWEAGALGGEDRFREAEIEVAKRIASKDIVKGAIYPTADIGVDHP</sequence>
<evidence type="ECO:0000313" key="1">
    <source>
        <dbReference type="EMBL" id="TFK65812.1"/>
    </source>
</evidence>
<dbReference type="EMBL" id="ML208425">
    <property type="protein sequence ID" value="TFK65812.1"/>
    <property type="molecule type" value="Genomic_DNA"/>
</dbReference>
<name>A0ACD3ALN1_9AGAR</name>
<gene>
    <name evidence="1" type="ORF">BDN72DRAFT_845122</name>
</gene>
<accession>A0ACD3ALN1</accession>
<protein>
    <submittedName>
        <fullName evidence="1">Uncharacterized protein</fullName>
    </submittedName>
</protein>